<comment type="caution">
    <text evidence="1">The sequence shown here is derived from an EMBL/GenBank/DDBJ whole genome shotgun (WGS) entry which is preliminary data.</text>
</comment>
<dbReference type="RefSeq" id="WP_207879229.1">
    <property type="nucleotide sequence ID" value="NZ_JAFVMF010000002.1"/>
</dbReference>
<organism evidence="1 2">
    <name type="scientific">Acetobacter sacchari</name>
    <dbReference type="NCBI Taxonomy" id="2661687"/>
    <lineage>
        <taxon>Bacteria</taxon>
        <taxon>Pseudomonadati</taxon>
        <taxon>Pseudomonadota</taxon>
        <taxon>Alphaproteobacteria</taxon>
        <taxon>Acetobacterales</taxon>
        <taxon>Acetobacteraceae</taxon>
        <taxon>Acetobacter</taxon>
    </lineage>
</organism>
<evidence type="ECO:0000313" key="1">
    <source>
        <dbReference type="EMBL" id="MBO1358641.1"/>
    </source>
</evidence>
<evidence type="ECO:0008006" key="3">
    <source>
        <dbReference type="Google" id="ProtNLM"/>
    </source>
</evidence>
<name>A0ABS3LRX1_9PROT</name>
<proteinExistence type="predicted"/>
<dbReference type="EMBL" id="JAFVMF010000002">
    <property type="protein sequence ID" value="MBO1358641.1"/>
    <property type="molecule type" value="Genomic_DNA"/>
</dbReference>
<sequence>MAEADTLLDEVDPAAVIADKAYDADPFIGKLEDGHIASVIPSKKNRRNAREISRSLYKNKTSSSAIRQIEAVQRHCNTTRKAETNIPLSSRTRLCCHRNQLTIRPRVSVWICAEMQSNSSRSIDCKEERQDAIPVLSDFGGRYAHQNYRASR</sequence>
<evidence type="ECO:0000313" key="2">
    <source>
        <dbReference type="Proteomes" id="UP000664771"/>
    </source>
</evidence>
<dbReference type="Proteomes" id="UP000664771">
    <property type="component" value="Unassembled WGS sequence"/>
</dbReference>
<gene>
    <name evidence="1" type="ORF">J2D73_02355</name>
</gene>
<keyword evidence="2" id="KW-1185">Reference proteome</keyword>
<reference evidence="1 2" key="1">
    <citation type="submission" date="2021-03" db="EMBL/GenBank/DDBJ databases">
        <title>The complete genome sequence of Acetobacter sacchari TBRC 11175.</title>
        <authorList>
            <person name="Charoenyingcharoen P."/>
            <person name="Yukphan P."/>
        </authorList>
    </citation>
    <scope>NUCLEOTIDE SEQUENCE [LARGE SCALE GENOMIC DNA]</scope>
    <source>
        <strain evidence="1 2">TBRC 11175</strain>
    </source>
</reference>
<accession>A0ABS3LRX1</accession>
<protein>
    <recommendedName>
        <fullName evidence="3">Transposase IS4-like domain-containing protein</fullName>
    </recommendedName>
</protein>